<dbReference type="EMBL" id="JAGETT010000059">
    <property type="protein sequence ID" value="MBO1920002.1"/>
    <property type="molecule type" value="Genomic_DNA"/>
</dbReference>
<organism evidence="1">
    <name type="scientific">Staphylococcus xylosus</name>
    <dbReference type="NCBI Taxonomy" id="1288"/>
    <lineage>
        <taxon>Bacteria</taxon>
        <taxon>Bacillati</taxon>
        <taxon>Bacillota</taxon>
        <taxon>Bacilli</taxon>
        <taxon>Bacillales</taxon>
        <taxon>Staphylococcaceae</taxon>
        <taxon>Staphylococcus</taxon>
    </lineage>
</organism>
<comment type="caution">
    <text evidence="1">The sequence shown here is derived from an EMBL/GenBank/DDBJ whole genome shotgun (WGS) entry which is preliminary data.</text>
</comment>
<gene>
    <name evidence="1" type="ORF">J4710_08710</name>
</gene>
<dbReference type="AlphaFoldDB" id="A0A939SMD1"/>
<protein>
    <submittedName>
        <fullName evidence="1">Uncharacterized protein</fullName>
    </submittedName>
</protein>
<name>A0A939SMD1_STAXY</name>
<proteinExistence type="predicted"/>
<sequence>MERYDDEQVVYIVDGAKSSGAKVIETPLYELDHHAMIFSNVTSVFIKR</sequence>
<evidence type="ECO:0000313" key="1">
    <source>
        <dbReference type="EMBL" id="MBO1920002.1"/>
    </source>
</evidence>
<accession>A0A939SMD1</accession>
<reference evidence="1" key="1">
    <citation type="submission" date="2021-03" db="EMBL/GenBank/DDBJ databases">
        <title>Molecular epidemiology and mechanisms of colistin and carbapenem resistance in Enterobacteriaceae from clinical isolates, the environment and porcine samples in Pretoria, South Africa.</title>
        <authorList>
            <person name="Bogoshi D."/>
            <person name="Mbelle N.M."/>
            <person name="Naidoo V."/>
            <person name="Osei Sekyere J."/>
        </authorList>
    </citation>
    <scope>NUCLEOTIDE SEQUENCE</scope>
    <source>
        <strain evidence="1">ESB009</strain>
    </source>
</reference>